<reference evidence="2" key="2">
    <citation type="journal article" date="2022" name="Res Sq">
        <title>Comparative Genomics Reveals Insights into the Divergent Evolution of Astigmatic Mites and Household Pest Adaptations.</title>
        <authorList>
            <person name="Xiong Q."/>
            <person name="Wan A.T.-Y."/>
            <person name="Liu X.-Y."/>
            <person name="Fung C.S.-H."/>
            <person name="Xiao X."/>
            <person name="Malainual N."/>
            <person name="Hou J."/>
            <person name="Wang L."/>
            <person name="Wang M."/>
            <person name="Yang K."/>
            <person name="Cui Y."/>
            <person name="Leung E."/>
            <person name="Nong W."/>
            <person name="Shin S.-K."/>
            <person name="Au S."/>
            <person name="Jeong K.Y."/>
            <person name="Chew F.T."/>
            <person name="Hui J."/>
            <person name="Leung T.F."/>
            <person name="Tungtrongchitr A."/>
            <person name="Zhong N."/>
            <person name="Liu Z."/>
            <person name="Tsui S."/>
        </authorList>
    </citation>
    <scope>NUCLEOTIDE SEQUENCE</scope>
    <source>
        <strain evidence="2">Derf</strain>
        <tissue evidence="2">Whole organism</tissue>
    </source>
</reference>
<keyword evidence="3" id="KW-1185">Reference proteome</keyword>
<comment type="caution">
    <text evidence="2">The sequence shown here is derived from an EMBL/GenBank/DDBJ whole genome shotgun (WGS) entry which is preliminary data.</text>
</comment>
<sequence length="184" mass="20063">MGCTTSTQLMQNNNGDKRTISDIGCPSTNQTDHINDNFGGFGGDDKSIIKEPNESMKSDVATIGTANTLIANDDDEIIMNSSSSIMSFDINDNNDDDGHSSCTSIYHHHKHPSPYIHKQLANIQQPPPSSATTSTIFELDPNDDMDDRASTRPLMSINDLQQATAAAIAAEHREQKKCSTKHKV</sequence>
<dbReference type="EMBL" id="ASGP02000002">
    <property type="protein sequence ID" value="KAH9522047.1"/>
    <property type="molecule type" value="Genomic_DNA"/>
</dbReference>
<organism evidence="2 3">
    <name type="scientific">Dermatophagoides farinae</name>
    <name type="common">American house dust mite</name>
    <dbReference type="NCBI Taxonomy" id="6954"/>
    <lineage>
        <taxon>Eukaryota</taxon>
        <taxon>Metazoa</taxon>
        <taxon>Ecdysozoa</taxon>
        <taxon>Arthropoda</taxon>
        <taxon>Chelicerata</taxon>
        <taxon>Arachnida</taxon>
        <taxon>Acari</taxon>
        <taxon>Acariformes</taxon>
        <taxon>Sarcoptiformes</taxon>
        <taxon>Astigmata</taxon>
        <taxon>Psoroptidia</taxon>
        <taxon>Analgoidea</taxon>
        <taxon>Pyroglyphidae</taxon>
        <taxon>Dermatophagoidinae</taxon>
        <taxon>Dermatophagoides</taxon>
    </lineage>
</organism>
<evidence type="ECO:0000313" key="2">
    <source>
        <dbReference type="EMBL" id="KAH9522047.1"/>
    </source>
</evidence>
<name>A0A922I5T7_DERFA</name>
<accession>A0A922I5T7</accession>
<evidence type="ECO:0000313" key="3">
    <source>
        <dbReference type="Proteomes" id="UP000790347"/>
    </source>
</evidence>
<protein>
    <submittedName>
        <fullName evidence="2">Uncharacterized protein</fullName>
    </submittedName>
</protein>
<evidence type="ECO:0000256" key="1">
    <source>
        <dbReference type="SAM" id="MobiDB-lite"/>
    </source>
</evidence>
<proteinExistence type="predicted"/>
<dbReference type="AlphaFoldDB" id="A0A922I5T7"/>
<gene>
    <name evidence="2" type="ORF">DERF_005651</name>
</gene>
<dbReference type="Proteomes" id="UP000790347">
    <property type="component" value="Unassembled WGS sequence"/>
</dbReference>
<feature type="region of interest" description="Disordered" evidence="1">
    <location>
        <begin position="122"/>
        <end position="150"/>
    </location>
</feature>
<reference evidence="2" key="1">
    <citation type="submission" date="2013-05" db="EMBL/GenBank/DDBJ databases">
        <authorList>
            <person name="Yim A.K.Y."/>
            <person name="Chan T.F."/>
            <person name="Ji K.M."/>
            <person name="Liu X.Y."/>
            <person name="Zhou J.W."/>
            <person name="Li R.Q."/>
            <person name="Yang K.Y."/>
            <person name="Li J."/>
            <person name="Li M."/>
            <person name="Law P.T.W."/>
            <person name="Wu Y.L."/>
            <person name="Cai Z.L."/>
            <person name="Qin H."/>
            <person name="Bao Y."/>
            <person name="Leung R.K.K."/>
            <person name="Ng P.K.S."/>
            <person name="Zou J."/>
            <person name="Zhong X.J."/>
            <person name="Ran P.X."/>
            <person name="Zhong N.S."/>
            <person name="Liu Z.G."/>
            <person name="Tsui S.K.W."/>
        </authorList>
    </citation>
    <scope>NUCLEOTIDE SEQUENCE</scope>
    <source>
        <strain evidence="2">Derf</strain>
        <tissue evidence="2">Whole organism</tissue>
    </source>
</reference>